<comment type="caution">
    <text evidence="2">The sequence shown here is derived from an EMBL/GenBank/DDBJ whole genome shotgun (WGS) entry which is preliminary data.</text>
</comment>
<protein>
    <submittedName>
        <fullName evidence="2">Uncharacterized protein</fullName>
    </submittedName>
</protein>
<dbReference type="AlphaFoldDB" id="A0A8T2P5J3"/>
<feature type="non-terminal residue" evidence="2">
    <location>
        <position position="535"/>
    </location>
</feature>
<dbReference type="PANTHER" id="PTHR34488:SF1">
    <property type="entry name" value="SI:CH211-245H14.1-RELATED"/>
    <property type="match status" value="1"/>
</dbReference>
<dbReference type="EMBL" id="JAFBMS010000013">
    <property type="protein sequence ID" value="KAG9347559.1"/>
    <property type="molecule type" value="Genomic_DNA"/>
</dbReference>
<dbReference type="Proteomes" id="UP000824540">
    <property type="component" value="Unassembled WGS sequence"/>
</dbReference>
<evidence type="ECO:0000313" key="3">
    <source>
        <dbReference type="Proteomes" id="UP000824540"/>
    </source>
</evidence>
<feature type="region of interest" description="Disordered" evidence="1">
    <location>
        <begin position="46"/>
        <end position="114"/>
    </location>
</feature>
<feature type="region of interest" description="Disordered" evidence="1">
    <location>
        <begin position="129"/>
        <end position="188"/>
    </location>
</feature>
<proteinExistence type="predicted"/>
<dbReference type="OrthoDB" id="8446971at2759"/>
<feature type="compositionally biased region" description="Polar residues" evidence="1">
    <location>
        <begin position="46"/>
        <end position="58"/>
    </location>
</feature>
<sequence length="535" mass="56514">NGRYKNGKRQHIVHCLFHENEGLLKCSVTNEAVEYTQRILRQHVQDSAATVPPESSSAACAGIEGGGTGTQEHPTGDEGFVMESAATVPPESSSAACADIEGGGTGTQEHPTGDEGFVMVSVATVPPESSSAACAGVEGGGTGTQEHPTGDEGFVMESAATVPPESSSAACADIEGGCTGTQEHPTGDEGFAMVSVATVPPESSSAACAGIEGGGTGTQEHPTGDEGFVMESAATVPPESSSAACAGIEGGGTGTQEHPTGDEGFVMESVATVPPESSSAACAGIEGEGTGTQEHPTGDKEFAMTQLTEVKGVEECDVIVAFCPISTGVKYNIEKAIQEIPDNKPTVLVAMHHTRNPEFFVPENGRYKNGPKMLWIHYLEAGNTLGSSKTLRDRIWPFWSEEQTVDDCKVVLLFCSVTSRAGTDINAALQRIPDNKDYILVAMHHTFERDYTVPKTEPHPSGGCLLAVDCFFHESEGGLLKECPTNDEAVKKIQASLGQRSKILRILIWMAENIWRPSKFSLCIYALHTYCKTHF</sequence>
<gene>
    <name evidence="2" type="ORF">JZ751_005127</name>
</gene>
<name>A0A8T2P5J3_9TELE</name>
<feature type="region of interest" description="Disordered" evidence="1">
    <location>
        <begin position="203"/>
        <end position="298"/>
    </location>
</feature>
<organism evidence="2 3">
    <name type="scientific">Albula glossodonta</name>
    <name type="common">roundjaw bonefish</name>
    <dbReference type="NCBI Taxonomy" id="121402"/>
    <lineage>
        <taxon>Eukaryota</taxon>
        <taxon>Metazoa</taxon>
        <taxon>Chordata</taxon>
        <taxon>Craniata</taxon>
        <taxon>Vertebrata</taxon>
        <taxon>Euteleostomi</taxon>
        <taxon>Actinopterygii</taxon>
        <taxon>Neopterygii</taxon>
        <taxon>Teleostei</taxon>
        <taxon>Albuliformes</taxon>
        <taxon>Albulidae</taxon>
        <taxon>Albula</taxon>
    </lineage>
</organism>
<accession>A0A8T2P5J3</accession>
<dbReference type="PANTHER" id="PTHR34488">
    <property type="entry name" value="SI:CH211-245H14.1-RELATED"/>
    <property type="match status" value="1"/>
</dbReference>
<keyword evidence="3" id="KW-1185">Reference proteome</keyword>
<evidence type="ECO:0000256" key="1">
    <source>
        <dbReference type="SAM" id="MobiDB-lite"/>
    </source>
</evidence>
<evidence type="ECO:0000313" key="2">
    <source>
        <dbReference type="EMBL" id="KAG9347559.1"/>
    </source>
</evidence>
<reference evidence="2" key="1">
    <citation type="thesis" date="2021" institute="BYU ScholarsArchive" country="Provo, UT, USA">
        <title>Applications of and Algorithms for Genome Assembly and Genomic Analyses with an Emphasis on Marine Teleosts.</title>
        <authorList>
            <person name="Pickett B.D."/>
        </authorList>
    </citation>
    <scope>NUCLEOTIDE SEQUENCE</scope>
    <source>
        <strain evidence="2">HI-2016</strain>
    </source>
</reference>